<organism evidence="3 4">
    <name type="scientific">Astyanax mexicanus</name>
    <name type="common">Blind cave fish</name>
    <name type="synonym">Astyanax fasciatus mexicanus</name>
    <dbReference type="NCBI Taxonomy" id="7994"/>
    <lineage>
        <taxon>Eukaryota</taxon>
        <taxon>Metazoa</taxon>
        <taxon>Chordata</taxon>
        <taxon>Craniata</taxon>
        <taxon>Vertebrata</taxon>
        <taxon>Euteleostomi</taxon>
        <taxon>Actinopterygii</taxon>
        <taxon>Neopterygii</taxon>
        <taxon>Teleostei</taxon>
        <taxon>Ostariophysi</taxon>
        <taxon>Characiformes</taxon>
        <taxon>Characoidei</taxon>
        <taxon>Acestrorhamphidae</taxon>
        <taxon>Acestrorhamphinae</taxon>
        <taxon>Astyanax</taxon>
    </lineage>
</organism>
<name>A0A8T2LG63_ASTMX</name>
<reference evidence="3 4" key="1">
    <citation type="submission" date="2021-07" db="EMBL/GenBank/DDBJ databases">
        <authorList>
            <person name="Imarazene B."/>
            <person name="Zahm M."/>
            <person name="Klopp C."/>
            <person name="Cabau C."/>
            <person name="Beille S."/>
            <person name="Jouanno E."/>
            <person name="Castinel A."/>
            <person name="Lluch J."/>
            <person name="Gil L."/>
            <person name="Kuchtly C."/>
            <person name="Lopez Roques C."/>
            <person name="Donnadieu C."/>
            <person name="Parrinello H."/>
            <person name="Journot L."/>
            <person name="Du K."/>
            <person name="Schartl M."/>
            <person name="Retaux S."/>
            <person name="Guiguen Y."/>
        </authorList>
    </citation>
    <scope>NUCLEOTIDE SEQUENCE [LARGE SCALE GENOMIC DNA]</scope>
    <source>
        <strain evidence="3">Pach_M1</strain>
        <tissue evidence="3">Testis</tissue>
    </source>
</reference>
<accession>A0A8T2LG63</accession>
<sequence length="136" mass="14921">MFPMLIGLLLYTVTIPQTETCSYKVQLLQESINSCFNKMKNDSCTISQQGKLCSIEKAHGVTCVKTVSGADLACMDEDLTKVSVENLTCARDQQSLSCTKEFPLGDVKQTSASPVTTCLGGFLYLFAAVTLYFFIF</sequence>
<evidence type="ECO:0000313" key="3">
    <source>
        <dbReference type="EMBL" id="KAG9267891.1"/>
    </source>
</evidence>
<proteinExistence type="predicted"/>
<keyword evidence="1" id="KW-0812">Transmembrane</keyword>
<gene>
    <name evidence="3" type="ORF">AMEX_G18765</name>
</gene>
<feature type="signal peptide" evidence="2">
    <location>
        <begin position="1"/>
        <end position="20"/>
    </location>
</feature>
<feature type="transmembrane region" description="Helical" evidence="1">
    <location>
        <begin position="112"/>
        <end position="135"/>
    </location>
</feature>
<evidence type="ECO:0000256" key="1">
    <source>
        <dbReference type="SAM" id="Phobius"/>
    </source>
</evidence>
<evidence type="ECO:0000313" key="4">
    <source>
        <dbReference type="Proteomes" id="UP000752171"/>
    </source>
</evidence>
<protein>
    <submittedName>
        <fullName evidence="3">Uncharacterized protein</fullName>
    </submittedName>
</protein>
<feature type="chain" id="PRO_5035904015" evidence="2">
    <location>
        <begin position="21"/>
        <end position="136"/>
    </location>
</feature>
<keyword evidence="1" id="KW-0472">Membrane</keyword>
<comment type="caution">
    <text evidence="3">The sequence shown here is derived from an EMBL/GenBank/DDBJ whole genome shotgun (WGS) entry which is preliminary data.</text>
</comment>
<dbReference type="EMBL" id="JAICCE010000015">
    <property type="protein sequence ID" value="KAG9267891.1"/>
    <property type="molecule type" value="Genomic_DNA"/>
</dbReference>
<keyword evidence="1" id="KW-1133">Transmembrane helix</keyword>
<keyword evidence="2" id="KW-0732">Signal</keyword>
<dbReference type="Proteomes" id="UP000752171">
    <property type="component" value="Unassembled WGS sequence"/>
</dbReference>
<evidence type="ECO:0000256" key="2">
    <source>
        <dbReference type="SAM" id="SignalP"/>
    </source>
</evidence>
<dbReference type="AlphaFoldDB" id="A0A8T2LG63"/>